<dbReference type="InterPro" id="IPR020846">
    <property type="entry name" value="MFS_dom"/>
</dbReference>
<feature type="transmembrane region" description="Helical" evidence="6">
    <location>
        <begin position="368"/>
        <end position="387"/>
    </location>
</feature>
<dbReference type="PANTHER" id="PTHR43385:SF1">
    <property type="entry name" value="RIBOFLAVIN TRANSPORTER RIBJ"/>
    <property type="match status" value="1"/>
</dbReference>
<feature type="domain" description="Major facilitator superfamily (MFS) profile" evidence="7">
    <location>
        <begin position="6"/>
        <end position="422"/>
    </location>
</feature>
<dbReference type="InterPro" id="IPR052983">
    <property type="entry name" value="MFS_Riboflavin_Transporter"/>
</dbReference>
<feature type="transmembrane region" description="Helical" evidence="6">
    <location>
        <begin position="100"/>
        <end position="121"/>
    </location>
</feature>
<keyword evidence="5 6" id="KW-0472">Membrane</keyword>
<gene>
    <name evidence="8" type="ORF">WMSIL1_LOCUS3182</name>
</gene>
<comment type="subcellular location">
    <subcellularLocation>
        <location evidence="1">Membrane</location>
        <topology evidence="1">Multi-pass membrane protein</topology>
    </subcellularLocation>
</comment>
<feature type="transmembrane region" description="Helical" evidence="6">
    <location>
        <begin position="5"/>
        <end position="26"/>
    </location>
</feature>
<name>A0A564Y6J8_HYMDI</name>
<dbReference type="EMBL" id="CABIJS010000089">
    <property type="protein sequence ID" value="VUZ42589.1"/>
    <property type="molecule type" value="Genomic_DNA"/>
</dbReference>
<evidence type="ECO:0000259" key="7">
    <source>
        <dbReference type="PROSITE" id="PS50850"/>
    </source>
</evidence>
<evidence type="ECO:0000256" key="5">
    <source>
        <dbReference type="ARBA" id="ARBA00023136"/>
    </source>
</evidence>
<organism evidence="8 9">
    <name type="scientific">Hymenolepis diminuta</name>
    <name type="common">Rat tapeworm</name>
    <dbReference type="NCBI Taxonomy" id="6216"/>
    <lineage>
        <taxon>Eukaryota</taxon>
        <taxon>Metazoa</taxon>
        <taxon>Spiralia</taxon>
        <taxon>Lophotrochozoa</taxon>
        <taxon>Platyhelminthes</taxon>
        <taxon>Cestoda</taxon>
        <taxon>Eucestoda</taxon>
        <taxon>Cyclophyllidea</taxon>
        <taxon>Hymenolepididae</taxon>
        <taxon>Hymenolepis</taxon>
    </lineage>
</organism>
<keyword evidence="4 6" id="KW-1133">Transmembrane helix</keyword>
<feature type="transmembrane region" description="Helical" evidence="6">
    <location>
        <begin position="334"/>
        <end position="356"/>
    </location>
</feature>
<dbReference type="GO" id="GO:0016020">
    <property type="term" value="C:membrane"/>
    <property type="evidence" value="ECO:0007669"/>
    <property type="project" value="UniProtKB-SubCell"/>
</dbReference>
<sequence length="464" mass="51204">MSIPIWGVMCVIGGFLYHLALGYFYTVGNMNPYVQDYMNISSGQTTWFSSTILACQAVFMPLGGFIASKISYRWVLLAGMLFSSGGILLTSLTVQHGLGPYIATYCICFGIGMGLPYSVIFSIASSWFPNSRATVVGIIASGFGLGALIFIPIQKEIIYSNNLDNIPKAFLILGGIVLGLEIIGTLLLRERPMEKNIDFDNVTDGDMTMKHFSEEKEEISTANRPRSYTVKQALQSIDFYILWFIVFLDIIPVVLLTSTYKIFGLDIGYEENFLTPIATCTSVFNCLGRVFWGFMVDKFSLKCPMMTFLFIWAAVFFSFPYVGNGSKAVGQPLYAIFTFILFFSLSAHFVIIPTACNRIFGPQNMATIYGIIYFATSPSALITASIVSGTKLQGHWIEVYSSCGAACVVALILSLFLRDKDAKCLGFTNRICANACNPCRKGLDVDTQIDVINSEDVSSPPWND</sequence>
<feature type="transmembrane region" description="Helical" evidence="6">
    <location>
        <begin position="46"/>
        <end position="67"/>
    </location>
</feature>
<dbReference type="GO" id="GO:0022857">
    <property type="term" value="F:transmembrane transporter activity"/>
    <property type="evidence" value="ECO:0007669"/>
    <property type="project" value="InterPro"/>
</dbReference>
<feature type="transmembrane region" description="Helical" evidence="6">
    <location>
        <begin position="240"/>
        <end position="261"/>
    </location>
</feature>
<evidence type="ECO:0000313" key="9">
    <source>
        <dbReference type="Proteomes" id="UP000321570"/>
    </source>
</evidence>
<dbReference type="Proteomes" id="UP000321570">
    <property type="component" value="Unassembled WGS sequence"/>
</dbReference>
<keyword evidence="9" id="KW-1185">Reference proteome</keyword>
<protein>
    <recommendedName>
        <fullName evidence="7">Major facilitator superfamily (MFS) profile domain-containing protein</fullName>
    </recommendedName>
</protein>
<dbReference type="InterPro" id="IPR011701">
    <property type="entry name" value="MFS"/>
</dbReference>
<evidence type="ECO:0000256" key="2">
    <source>
        <dbReference type="ARBA" id="ARBA00022448"/>
    </source>
</evidence>
<accession>A0A564Y6J8</accession>
<evidence type="ECO:0000256" key="4">
    <source>
        <dbReference type="ARBA" id="ARBA00022989"/>
    </source>
</evidence>
<reference evidence="8 9" key="1">
    <citation type="submission" date="2019-07" db="EMBL/GenBank/DDBJ databases">
        <authorList>
            <person name="Jastrzebski P J."/>
            <person name="Paukszto L."/>
            <person name="Jastrzebski P J."/>
        </authorList>
    </citation>
    <scope>NUCLEOTIDE SEQUENCE [LARGE SCALE GENOMIC DNA]</scope>
    <source>
        <strain evidence="8 9">WMS-il1</strain>
    </source>
</reference>
<proteinExistence type="predicted"/>
<dbReference type="PROSITE" id="PS50850">
    <property type="entry name" value="MFS"/>
    <property type="match status" value="1"/>
</dbReference>
<keyword evidence="2" id="KW-0813">Transport</keyword>
<dbReference type="Gene3D" id="1.20.1250.20">
    <property type="entry name" value="MFS general substrate transporter like domains"/>
    <property type="match status" value="2"/>
</dbReference>
<feature type="transmembrane region" description="Helical" evidence="6">
    <location>
        <begin position="273"/>
        <end position="292"/>
    </location>
</feature>
<evidence type="ECO:0000256" key="6">
    <source>
        <dbReference type="SAM" id="Phobius"/>
    </source>
</evidence>
<dbReference type="Pfam" id="PF07690">
    <property type="entry name" value="MFS_1"/>
    <property type="match status" value="1"/>
</dbReference>
<evidence type="ECO:0000256" key="3">
    <source>
        <dbReference type="ARBA" id="ARBA00022692"/>
    </source>
</evidence>
<feature type="transmembrane region" description="Helical" evidence="6">
    <location>
        <begin position="133"/>
        <end position="153"/>
    </location>
</feature>
<dbReference type="PANTHER" id="PTHR43385">
    <property type="entry name" value="RIBOFLAVIN TRANSPORTER RIBJ"/>
    <property type="match status" value="1"/>
</dbReference>
<dbReference type="AlphaFoldDB" id="A0A564Y6J8"/>
<feature type="transmembrane region" description="Helical" evidence="6">
    <location>
        <begin position="74"/>
        <end position="94"/>
    </location>
</feature>
<evidence type="ECO:0000313" key="8">
    <source>
        <dbReference type="EMBL" id="VUZ42589.1"/>
    </source>
</evidence>
<feature type="transmembrane region" description="Helical" evidence="6">
    <location>
        <begin position="169"/>
        <end position="188"/>
    </location>
</feature>
<dbReference type="SUPFAM" id="SSF103473">
    <property type="entry name" value="MFS general substrate transporter"/>
    <property type="match status" value="1"/>
</dbReference>
<feature type="transmembrane region" description="Helical" evidence="6">
    <location>
        <begin position="399"/>
        <end position="417"/>
    </location>
</feature>
<feature type="transmembrane region" description="Helical" evidence="6">
    <location>
        <begin position="304"/>
        <end position="322"/>
    </location>
</feature>
<evidence type="ECO:0000256" key="1">
    <source>
        <dbReference type="ARBA" id="ARBA00004141"/>
    </source>
</evidence>
<dbReference type="InterPro" id="IPR036259">
    <property type="entry name" value="MFS_trans_sf"/>
</dbReference>
<keyword evidence="3 6" id="KW-0812">Transmembrane</keyword>